<dbReference type="Proteomes" id="UP001185092">
    <property type="component" value="Unassembled WGS sequence"/>
</dbReference>
<evidence type="ECO:0000313" key="2">
    <source>
        <dbReference type="EMBL" id="MDR6239884.1"/>
    </source>
</evidence>
<organism evidence="2 3">
    <name type="scientific">Aureibacter tunicatorum</name>
    <dbReference type="NCBI Taxonomy" id="866807"/>
    <lineage>
        <taxon>Bacteria</taxon>
        <taxon>Pseudomonadati</taxon>
        <taxon>Bacteroidota</taxon>
        <taxon>Cytophagia</taxon>
        <taxon>Cytophagales</taxon>
        <taxon>Persicobacteraceae</taxon>
        <taxon>Aureibacter</taxon>
    </lineage>
</organism>
<feature type="region of interest" description="Disordered" evidence="1">
    <location>
        <begin position="197"/>
        <end position="235"/>
    </location>
</feature>
<feature type="compositionally biased region" description="Basic residues" evidence="1">
    <location>
        <begin position="223"/>
        <end position="233"/>
    </location>
</feature>
<feature type="compositionally biased region" description="Polar residues" evidence="1">
    <location>
        <begin position="550"/>
        <end position="569"/>
    </location>
</feature>
<sequence>MLKQQIELKNNERKIAKRANSLSISPPSIPLESFPVQCARVLVGQEEWYGNKLTKSIAGKRRFVRTNIRKAILIPDTQGYPHLTIDIDDSTFERKKGTVSLSISHMHYSPSKYGKRLLFVESKTTGVFEAINPTPEDLHLIKTANNWLKKSKLGLSIAEPEFHPLQDSASTTLLPSLTFSPAEDSLETTSHSMPNLDLLTIDVPTPPHDTSLPSSTDSSPTPAKKKKKKKKKPVAGSEFEIDETLRLEESVKFANILDHFQVAKLEDLSTEHVDFLVDHEMKMVGHIASKATRLQDMIAARGKEFNNEIARYFISTRKLGKRKNDLEFLSSFFDKLHTSILPEFNAYTLVDLIPESLHKTWHANKDEQALFDFCLKVTSKVYELMLCQLRCNEAKDRLIALQLIIKELLPEYKSSYFEKLFLYYEMKRANLMKDPASVEFICSLMYNPVLMDSEADQQEAMWDGHFTEMSECVETTSKAVMTTIKHHPLPLERKLRAMRFPTFDTVLASASFSGDQLLRWNEETNMTFSTLIALAKDVEKERSTPLEAISQATGKSRKMASSSPRAKKK</sequence>
<keyword evidence="3" id="KW-1185">Reference proteome</keyword>
<protein>
    <submittedName>
        <fullName evidence="2">Uncharacterized protein</fullName>
    </submittedName>
</protein>
<evidence type="ECO:0000256" key="1">
    <source>
        <dbReference type="SAM" id="MobiDB-lite"/>
    </source>
</evidence>
<evidence type="ECO:0000313" key="3">
    <source>
        <dbReference type="Proteomes" id="UP001185092"/>
    </source>
</evidence>
<comment type="caution">
    <text evidence="2">The sequence shown here is derived from an EMBL/GenBank/DDBJ whole genome shotgun (WGS) entry which is preliminary data.</text>
</comment>
<feature type="compositionally biased region" description="Low complexity" evidence="1">
    <location>
        <begin position="208"/>
        <end position="222"/>
    </location>
</feature>
<dbReference type="RefSeq" id="WP_309939693.1">
    <property type="nucleotide sequence ID" value="NZ_AP025305.1"/>
</dbReference>
<reference evidence="2" key="1">
    <citation type="submission" date="2023-07" db="EMBL/GenBank/DDBJ databases">
        <title>Genomic Encyclopedia of Type Strains, Phase IV (KMG-IV): sequencing the most valuable type-strain genomes for metagenomic binning, comparative biology and taxonomic classification.</title>
        <authorList>
            <person name="Goeker M."/>
        </authorList>
    </citation>
    <scope>NUCLEOTIDE SEQUENCE</scope>
    <source>
        <strain evidence="2">DSM 26174</strain>
    </source>
</reference>
<dbReference type="AlphaFoldDB" id="A0AAE3XR33"/>
<dbReference type="EMBL" id="JAVDQD010000003">
    <property type="protein sequence ID" value="MDR6239884.1"/>
    <property type="molecule type" value="Genomic_DNA"/>
</dbReference>
<name>A0AAE3XR33_9BACT</name>
<accession>A0AAE3XR33</accession>
<proteinExistence type="predicted"/>
<gene>
    <name evidence="2" type="ORF">HNQ88_002932</name>
</gene>
<feature type="region of interest" description="Disordered" evidence="1">
    <location>
        <begin position="540"/>
        <end position="569"/>
    </location>
</feature>